<dbReference type="Pfam" id="PF00501">
    <property type="entry name" value="AMP-binding"/>
    <property type="match status" value="1"/>
</dbReference>
<dbReference type="Gene3D" id="3.40.50.12780">
    <property type="entry name" value="N-terminal domain of ligase-like"/>
    <property type="match status" value="1"/>
</dbReference>
<dbReference type="EMBL" id="PNCL01000056">
    <property type="protein sequence ID" value="TMP58539.1"/>
    <property type="molecule type" value="Genomic_DNA"/>
</dbReference>
<dbReference type="InterPro" id="IPR020845">
    <property type="entry name" value="AMP-binding_CS"/>
</dbReference>
<name>A0A5S3XR93_9GAMM</name>
<comment type="caution">
    <text evidence="4">The sequence shown here is derived from an EMBL/GenBank/DDBJ whole genome shotgun (WGS) entry which is preliminary data.</text>
</comment>
<evidence type="ECO:0008006" key="6">
    <source>
        <dbReference type="Google" id="ProtNLM"/>
    </source>
</evidence>
<dbReference type="RefSeq" id="WP_171044339.1">
    <property type="nucleotide sequence ID" value="NZ_PNCL01000056.1"/>
</dbReference>
<feature type="non-terminal residue" evidence="4">
    <location>
        <position position="927"/>
    </location>
</feature>
<dbReference type="InterPro" id="IPR041464">
    <property type="entry name" value="TubC_N"/>
</dbReference>
<dbReference type="PROSITE" id="PS00455">
    <property type="entry name" value="AMP_BINDING"/>
    <property type="match status" value="1"/>
</dbReference>
<dbReference type="AlphaFoldDB" id="A0A5S3XR93"/>
<dbReference type="Proteomes" id="UP000307706">
    <property type="component" value="Unassembled WGS sequence"/>
</dbReference>
<dbReference type="InterPro" id="IPR020459">
    <property type="entry name" value="AMP-binding"/>
</dbReference>
<dbReference type="GO" id="GO:0047527">
    <property type="term" value="F:2,3-dihydroxybenzoate-serine ligase activity"/>
    <property type="evidence" value="ECO:0007669"/>
    <property type="project" value="TreeGrafter"/>
</dbReference>
<dbReference type="Gene3D" id="3.30.559.30">
    <property type="entry name" value="Nonribosomal peptide synthetase, condensation domain"/>
    <property type="match status" value="1"/>
</dbReference>
<dbReference type="Gene3D" id="1.10.10.1830">
    <property type="entry name" value="Non-ribosomal peptide synthase, adenylation domain"/>
    <property type="match status" value="1"/>
</dbReference>
<evidence type="ECO:0000313" key="5">
    <source>
        <dbReference type="Proteomes" id="UP000307706"/>
    </source>
</evidence>
<dbReference type="Pfam" id="PF18563">
    <property type="entry name" value="TubC_N"/>
    <property type="match status" value="1"/>
</dbReference>
<evidence type="ECO:0000259" key="3">
    <source>
        <dbReference type="Pfam" id="PF18563"/>
    </source>
</evidence>
<sequence length="927" mass="103229">MKDIFELLKQLNKQGVQLVVNDGRLSVSAKKGKISSDLLGHVKQYKQQLIDILSSSDSISDIPRVEHKDATVLSYAQSRLWFIDQLNGGSPEYNIAQCFKVKGTLDIGLIETVLQDIVHRHEILRTCYQNQQGEAILEMKSAKDFTVNRQFITSSDELDSTLVELNNYVFDLANDFMLKVDFISASGGVNYLLFNIHHIASDGWSLEVLCKEFFSLYSAYTQKQENPLPELPIQYSDYAHWLHSEDQSTEIKKQLDYWKEHLHDAPHVHNLPLDRHRDKSRKRIVDVVNSSLPAKYSTALENIAKRYKLSNFMLLHAMFALLISRYSHQKNIVIGTPVTGRNHSSIDALIGCFASKLVLNVNTEFTLLEPYLEHVRQVHLKAQANQDVPFEQIVDALGVERSSAYAPLVQINLTTSNDFGVSEKSDQDSFKVADAVLTAHTVGSGIAKSELEVKLSISDKGIALQWAFDSSLFNVETVEQYDTHLTNLLQSLADSEINDRTQVSKLNMLSISDYDELSSLTRQDLGLSDDAFKLLYRQFEMTARHTPEKIAVHFAEQSITYGELNKRANQVAHSLKAQNGIEQNPLVGLYTHKSIDMVVGLLGIWKAGGAYVPLDPKNPSSRTAHIIKDAKLSLILVSGNECENLPSYEGVLLSLDGLGDISTQDYFCSAYSYEDLLIESTQDDLAYVIYTSGSTGTPKGVMVEHGALSSFDSAFAQQLALCSTQNIESWVWCSSIAFDASLKSLSLLSRGRVIVLPSELEMAEPREFKTLLTAHKIQVLNATPQLLSNLLDIEDMPSLDIISSGEAISADAFLQFQKFTARHNTTFINAYGPTECTVNCSFGVNSDAQKQHIGQASTNVSHYVLSYDGSCAPKGSIGELYISGDGLARGYLNRPDLTAERFIENPFHDAAQANSSKRLYRTGDLVR</sequence>
<dbReference type="SUPFAM" id="SSF56801">
    <property type="entry name" value="Acetyl-CoA synthetase-like"/>
    <property type="match status" value="1"/>
</dbReference>
<feature type="domain" description="AMP-dependent synthetase/ligase" evidence="1">
    <location>
        <begin position="539"/>
        <end position="892"/>
    </location>
</feature>
<dbReference type="InterPro" id="IPR044894">
    <property type="entry name" value="TubC_N_sf"/>
</dbReference>
<dbReference type="InterPro" id="IPR000873">
    <property type="entry name" value="AMP-dep_synth/lig_dom"/>
</dbReference>
<evidence type="ECO:0000313" key="4">
    <source>
        <dbReference type="EMBL" id="TMP58539.1"/>
    </source>
</evidence>
<dbReference type="SUPFAM" id="SSF52777">
    <property type="entry name" value="CoA-dependent acyltransferases"/>
    <property type="match status" value="2"/>
</dbReference>
<dbReference type="PANTHER" id="PTHR45527:SF1">
    <property type="entry name" value="FATTY ACID SYNTHASE"/>
    <property type="match status" value="1"/>
</dbReference>
<dbReference type="PANTHER" id="PTHR45527">
    <property type="entry name" value="NONRIBOSOMAL PEPTIDE SYNTHETASE"/>
    <property type="match status" value="1"/>
</dbReference>
<dbReference type="InterPro" id="IPR001242">
    <property type="entry name" value="Condensation_dom"/>
</dbReference>
<reference evidence="4 5" key="1">
    <citation type="submission" date="2017-12" db="EMBL/GenBank/DDBJ databases">
        <authorList>
            <person name="Paulsen S."/>
            <person name="Gram L.K."/>
        </authorList>
    </citation>
    <scope>NUCLEOTIDE SEQUENCE [LARGE SCALE GENOMIC DNA]</scope>
    <source>
        <strain evidence="4 5">S2231</strain>
    </source>
</reference>
<accession>A0A5S3XR93</accession>
<proteinExistence type="predicted"/>
<reference evidence="5" key="2">
    <citation type="submission" date="2019-06" db="EMBL/GenBank/DDBJ databases">
        <title>Co-occurence of chitin degradation, pigmentation and bioactivity in marine Pseudoalteromonas.</title>
        <authorList>
            <person name="Sonnenschein E.C."/>
            <person name="Bech P.K."/>
        </authorList>
    </citation>
    <scope>NUCLEOTIDE SEQUENCE [LARGE SCALE GENOMIC DNA]</scope>
    <source>
        <strain evidence="5">S2231</strain>
    </source>
</reference>
<organism evidence="4 5">
    <name type="scientific">Pseudoalteromonas citrea</name>
    <dbReference type="NCBI Taxonomy" id="43655"/>
    <lineage>
        <taxon>Bacteria</taxon>
        <taxon>Pseudomonadati</taxon>
        <taxon>Pseudomonadota</taxon>
        <taxon>Gammaproteobacteria</taxon>
        <taxon>Alteromonadales</taxon>
        <taxon>Pseudoalteromonadaceae</taxon>
        <taxon>Pseudoalteromonas</taxon>
    </lineage>
</organism>
<dbReference type="GO" id="GO:0043041">
    <property type="term" value="P:amino acid activation for nonribosomal peptide biosynthetic process"/>
    <property type="evidence" value="ECO:0007669"/>
    <property type="project" value="TreeGrafter"/>
</dbReference>
<feature type="domain" description="TubC N-terminal docking" evidence="3">
    <location>
        <begin position="4"/>
        <end position="53"/>
    </location>
</feature>
<dbReference type="Gene3D" id="3.30.559.10">
    <property type="entry name" value="Chloramphenicol acetyltransferase-like domain"/>
    <property type="match status" value="1"/>
</dbReference>
<dbReference type="GO" id="GO:0005829">
    <property type="term" value="C:cytosol"/>
    <property type="evidence" value="ECO:0007669"/>
    <property type="project" value="TreeGrafter"/>
</dbReference>
<protein>
    <recommendedName>
        <fullName evidence="6">Non-ribosomal peptide synthetase</fullName>
    </recommendedName>
</protein>
<dbReference type="InterPro" id="IPR042099">
    <property type="entry name" value="ANL_N_sf"/>
</dbReference>
<dbReference type="GO" id="GO:0009239">
    <property type="term" value="P:enterobactin biosynthetic process"/>
    <property type="evidence" value="ECO:0007669"/>
    <property type="project" value="TreeGrafter"/>
</dbReference>
<evidence type="ECO:0000259" key="2">
    <source>
        <dbReference type="Pfam" id="PF00668"/>
    </source>
</evidence>
<dbReference type="InterPro" id="IPR023213">
    <property type="entry name" value="CAT-like_dom_sf"/>
</dbReference>
<dbReference type="Pfam" id="PF00668">
    <property type="entry name" value="Condensation"/>
    <property type="match status" value="1"/>
</dbReference>
<feature type="domain" description="Condensation" evidence="2">
    <location>
        <begin position="70"/>
        <end position="512"/>
    </location>
</feature>
<dbReference type="GO" id="GO:0031177">
    <property type="term" value="F:phosphopantetheine binding"/>
    <property type="evidence" value="ECO:0007669"/>
    <property type="project" value="TreeGrafter"/>
</dbReference>
<dbReference type="GO" id="GO:0009366">
    <property type="term" value="C:enterobactin synthetase complex"/>
    <property type="evidence" value="ECO:0007669"/>
    <property type="project" value="TreeGrafter"/>
</dbReference>
<dbReference type="PRINTS" id="PR00154">
    <property type="entry name" value="AMPBINDING"/>
</dbReference>
<gene>
    <name evidence="4" type="ORF">CWB96_11725</name>
</gene>
<evidence type="ECO:0000259" key="1">
    <source>
        <dbReference type="Pfam" id="PF00501"/>
    </source>
</evidence>
<dbReference type="CDD" id="cd19531">
    <property type="entry name" value="LCL_NRPS-like"/>
    <property type="match status" value="1"/>
</dbReference>